<proteinExistence type="predicted"/>
<sequence length="855" mass="89047">MADRKIRIVLSADIAQYKRAFLEASEAAKRAADEGTKASKQESEAARKAAEAAKQKLDAWKSLGTGLLAVGGTMTALTLAVAKTGIEYNTLQQTSRAALSTLLGGAQAANAQMDKLDAFARTSPFSKQTFITAQQQMLAFGIESKKVIPYLDAIGEAVAAAGGSNQELGEIAFIMAQISSAGKITAQDLMQFGQRGVNAAELIGSQMGKTGAQIRADITAGTLDADRALDALAAGMKEKFDGASANVKMTYAGAMDRVKAAWRDLSADLTKPLVDPSGGGLFVDLLNRLADVLRMFQALPEPVKLAGGALFALVGITATVTGAAILAKIKWMEFSATLDTLGPMGARVKGILGGIGNFLSGPWGVALLGATVALGVFMQKQAEAKQRAEAYAAAIDTATGALSAHGDELIMNDLTNRSSVMWWQDTSIADAAESLGISLNVVFDAVKNGGDAMTELERQLDAKQAAFKGTADEAEQFALKVDKVRGGVQRMSGELGDATEMARQQAEMSGEQTDASGQVSEAFAEQEQASKELQDALQGVVTAYEEMAHGQMDVAKSHDSALSAINSLTEATKNEEAAIEGTNDASIKLRDSLRDVEQKSYDSAVAIVQNTGDMAAARAEWDAGREAVIAQLKAKGLDEAAARAWADKNLGSAKDVELALAAVKDQANALPNKKEIAISESGSEALAVRLANLRDLMSSIPNVKKVTLESYVVGNRTVGIPGQATGGPVFGPGPKGKDSELRMLAPGEHVVTAAEVDAAGGHSAIMRWRQSILNGSIPGLATGGPVRPESVPVSARVVTGAPVVNVAAPSMPSEFVLKDMDGALIGRMQVEAAGVVAGNSARVASGIRSRRRSDA</sequence>
<reference evidence="3 4" key="1">
    <citation type="submission" date="2020-08" db="EMBL/GenBank/DDBJ databases">
        <title>A Genomic Blueprint of the Chicken Gut Microbiome.</title>
        <authorList>
            <person name="Gilroy R."/>
            <person name="Ravi A."/>
            <person name="Getino M."/>
            <person name="Pursley I."/>
            <person name="Horton D.L."/>
            <person name="Alikhan N.-F."/>
            <person name="Baker D."/>
            <person name="Gharbi K."/>
            <person name="Hall N."/>
            <person name="Watson M."/>
            <person name="Adriaenssens E.M."/>
            <person name="Foster-Nyarko E."/>
            <person name="Jarju S."/>
            <person name="Secka A."/>
            <person name="Antonio M."/>
            <person name="Oren A."/>
            <person name="Chaudhuri R."/>
            <person name="La Ragione R.M."/>
            <person name="Hildebrand F."/>
            <person name="Pallen M.J."/>
        </authorList>
    </citation>
    <scope>NUCLEOTIDE SEQUENCE [LARGE SCALE GENOMIC DNA]</scope>
    <source>
        <strain evidence="3 4">Re1</strain>
    </source>
</reference>
<gene>
    <name evidence="3" type="ORF">H9633_12840</name>
</gene>
<keyword evidence="1" id="KW-0812">Transmembrane</keyword>
<evidence type="ECO:0000313" key="4">
    <source>
        <dbReference type="Proteomes" id="UP000611521"/>
    </source>
</evidence>
<dbReference type="RefSeq" id="WP_191713401.1">
    <property type="nucleotide sequence ID" value="NZ_JACSPX010000003.1"/>
</dbReference>
<keyword evidence="1" id="KW-1133">Transmembrane helix</keyword>
<evidence type="ECO:0000313" key="3">
    <source>
        <dbReference type="EMBL" id="MBD8013172.1"/>
    </source>
</evidence>
<dbReference type="EMBL" id="JACSPX010000003">
    <property type="protein sequence ID" value="MBD8013172.1"/>
    <property type="molecule type" value="Genomic_DNA"/>
</dbReference>
<evidence type="ECO:0000256" key="1">
    <source>
        <dbReference type="SAM" id="Phobius"/>
    </source>
</evidence>
<feature type="transmembrane region" description="Helical" evidence="1">
    <location>
        <begin position="305"/>
        <end position="331"/>
    </location>
</feature>
<dbReference type="NCBIfam" id="TIGR02675">
    <property type="entry name" value="tape_meas_nterm"/>
    <property type="match status" value="1"/>
</dbReference>
<organism evidence="3 4">
    <name type="scientific">Microbacterium commune</name>
    <dbReference type="NCBI Taxonomy" id="2762219"/>
    <lineage>
        <taxon>Bacteria</taxon>
        <taxon>Bacillati</taxon>
        <taxon>Actinomycetota</taxon>
        <taxon>Actinomycetes</taxon>
        <taxon>Micrococcales</taxon>
        <taxon>Microbacteriaceae</taxon>
        <taxon>Microbacterium</taxon>
    </lineage>
</organism>
<keyword evidence="1" id="KW-0472">Membrane</keyword>
<comment type="caution">
    <text evidence="3">The sequence shown here is derived from an EMBL/GenBank/DDBJ whole genome shotgun (WGS) entry which is preliminary data.</text>
</comment>
<dbReference type="Proteomes" id="UP000611521">
    <property type="component" value="Unassembled WGS sequence"/>
</dbReference>
<evidence type="ECO:0000259" key="2">
    <source>
        <dbReference type="Pfam" id="PF20155"/>
    </source>
</evidence>
<name>A0ABR8W825_9MICO</name>
<keyword evidence="4" id="KW-1185">Reference proteome</keyword>
<dbReference type="Pfam" id="PF20155">
    <property type="entry name" value="TMP_3"/>
    <property type="match status" value="1"/>
</dbReference>
<protein>
    <submittedName>
        <fullName evidence="3">Tape measure protein</fullName>
    </submittedName>
</protein>
<feature type="domain" description="Tape measure protein N-terminal" evidence="2">
    <location>
        <begin position="92"/>
        <end position="269"/>
    </location>
</feature>
<dbReference type="InterPro" id="IPR013491">
    <property type="entry name" value="Tape_meas_N"/>
</dbReference>
<accession>A0ABR8W825</accession>
<feature type="transmembrane region" description="Helical" evidence="1">
    <location>
        <begin position="351"/>
        <end position="377"/>
    </location>
</feature>